<gene>
    <name evidence="8" type="primary">g12832</name>
    <name evidence="8" type="ORF">VP750_LOCUS11402</name>
</gene>
<evidence type="ECO:0000256" key="4">
    <source>
        <dbReference type="ARBA" id="ARBA00022917"/>
    </source>
</evidence>
<dbReference type="PROSITE" id="PS50250">
    <property type="entry name" value="PCI"/>
    <property type="match status" value="1"/>
</dbReference>
<keyword evidence="3 5" id="KW-0694">RNA-binding</keyword>
<feature type="compositionally biased region" description="Basic and acidic residues" evidence="6">
    <location>
        <begin position="1007"/>
        <end position="1021"/>
    </location>
</feature>
<feature type="compositionally biased region" description="Basic and acidic residues" evidence="6">
    <location>
        <begin position="813"/>
        <end position="865"/>
    </location>
</feature>
<dbReference type="Pfam" id="PF22591">
    <property type="entry name" value="eIF3a_PCI_TPR-like"/>
    <property type="match status" value="1"/>
</dbReference>
<comment type="function">
    <text evidence="5">RNA-binding component of the eukaryotic translation initiation factor 3 (eIF-3) complex, which is involved in protein synthesis of a specialized repertoire of mRNAs and, together with other initiation factors, stimulates binding of mRNA and methionyl-tRNAi to the 40S ribosome. The eIF-3 complex specifically targets and initiates translation of a subset of mRNAs involved in cell proliferation.</text>
</comment>
<feature type="coiled-coil region" evidence="5">
    <location>
        <begin position="571"/>
        <end position="702"/>
    </location>
</feature>
<dbReference type="SUPFAM" id="SSF46785">
    <property type="entry name" value="Winged helix' DNA-binding domain"/>
    <property type="match status" value="1"/>
</dbReference>
<proteinExistence type="inferred from homology"/>
<keyword evidence="9" id="KW-1185">Reference proteome</keyword>
<organism evidence="8 9">
    <name type="scientific">Coccomyxa viridis</name>
    <dbReference type="NCBI Taxonomy" id="1274662"/>
    <lineage>
        <taxon>Eukaryota</taxon>
        <taxon>Viridiplantae</taxon>
        <taxon>Chlorophyta</taxon>
        <taxon>core chlorophytes</taxon>
        <taxon>Trebouxiophyceae</taxon>
        <taxon>Trebouxiophyceae incertae sedis</taxon>
        <taxon>Coccomyxaceae</taxon>
        <taxon>Coccomyxa</taxon>
    </lineage>
</organism>
<comment type="subcellular location">
    <subcellularLocation>
        <location evidence="5">Cytoplasm</location>
    </subcellularLocation>
</comment>
<comment type="caution">
    <text evidence="8">The sequence shown here is derived from an EMBL/GenBank/DDBJ whole genome shotgun (WGS) entry which is preliminary data.</text>
</comment>
<feature type="compositionally biased region" description="Low complexity" evidence="6">
    <location>
        <begin position="987"/>
        <end position="1006"/>
    </location>
</feature>
<dbReference type="HAMAP" id="MF_03000">
    <property type="entry name" value="eIF3a"/>
    <property type="match status" value="1"/>
</dbReference>
<dbReference type="InterPro" id="IPR054711">
    <property type="entry name" value="eIF3a_PCI_TPR-like"/>
</dbReference>
<dbReference type="InterPro" id="IPR027512">
    <property type="entry name" value="EIF3A"/>
</dbReference>
<keyword evidence="1 5" id="KW-0963">Cytoplasm</keyword>
<dbReference type="PANTHER" id="PTHR14005">
    <property type="entry name" value="EUKARYOTIC TRANSLATION INITIATION FACTOR 3, THETA SUBUNIT"/>
    <property type="match status" value="1"/>
</dbReference>
<reference evidence="8 9" key="1">
    <citation type="submission" date="2024-06" db="EMBL/GenBank/DDBJ databases">
        <authorList>
            <person name="Kraege A."/>
            <person name="Thomma B."/>
        </authorList>
    </citation>
    <scope>NUCLEOTIDE SEQUENCE [LARGE SCALE GENOMIC DNA]</scope>
</reference>
<sequence length="1028" mass="117042">MGSRYHRGAIFQKPENALKRADELIAVGQRGAALQTLHDVITSKRHRTWHKVLEQIMFRYVDLCVELKKGRYAKDGLIHYRNVCQQVNVSSLEEVIKYFLKTATNKAEAAQSKAAEAMVQIDVEDLEIDATPEDLMLSYVSGEKGKDRTDREEVTPWFKFLWETYRSVLDILRNNSRLEALYAMTATHAFQFCLTYKRTTEFRRLCDILRNHLANLNKYRDQRDRPDLTNPDSLALYLESRFEQLRVACELELWQEAFRSVEDIQGLAAIGKKAPKPQFMATYYAKLTRIFTVSDSHLYNGYAWYKLYNLAKGYNKNLTPSDVQMLAGNVLLSALAISPYSAADSARSEADAEQEKERSARMANLLGFTVDAKRDMRSALSRSALLGELRVKKVIELVPEEVRQIHGLLEADFNPLQLCKQLAPLIEKLSTLDAPLSAASPVQEAPLAQYQQALRQVAVLRAMQQLSEVYSVMTIESLSELVPFFGFSEVEQIIVEAVKQGYLQMRIDHKNGTVHFGKLQLESDRLRDNIAVLARRLAHAITIIDPVSSADKEEAKKKALAYAMETAVRENKRAGARKVMIEKRKEDAERQLAMRERKEEEDRLLQARLAEATEEERRRQERLKREEQRIAKEIEEREQEEARKLLDQAQKKGAKKLNIADGQHLDKNTLMNQMLADNARAREEAERRIAAQNRRMDHLERARREEETPLLEKAFQAKVEADKTKFIADQAEFKRQHRASWEVDVQEKQRFLNMAADKAAFEDAIKSRRAADFAALQAERARRIEEKKQRRRYERQMQRRQEYVARCRDELEERRCKEEEEREREEAERRAREEADRLARLEEVARKQREREAELEEKKRQEREAIIAGTARPSPAPSPEKPSEAPAGGGGGYVPPTRRAGGGGGYMPPTRRPQEPTPAAAAAAAAPAPDRAPQSDAPADRWRPSGARAAEPPRGVSPSAEPSRADRAGPTPASGGSFVPRARRDTAGAAPPRDAAPGRWAPSGARAGDRDRDRDRERDAAPRGGSRW</sequence>
<evidence type="ECO:0000256" key="3">
    <source>
        <dbReference type="ARBA" id="ARBA00022884"/>
    </source>
</evidence>
<feature type="domain" description="PCI" evidence="7">
    <location>
        <begin position="323"/>
        <end position="521"/>
    </location>
</feature>
<dbReference type="SMART" id="SM00088">
    <property type="entry name" value="PINT"/>
    <property type="match status" value="1"/>
</dbReference>
<dbReference type="Gene3D" id="1.25.40.860">
    <property type="match status" value="2"/>
</dbReference>
<dbReference type="InterPro" id="IPR036390">
    <property type="entry name" value="WH_DNA-bd_sf"/>
</dbReference>
<name>A0ABP1GFH9_9CHLO</name>
<dbReference type="EMBL" id="CAXHTA020000020">
    <property type="protein sequence ID" value="CAL5229496.1"/>
    <property type="molecule type" value="Genomic_DNA"/>
</dbReference>
<keyword evidence="2 5" id="KW-0396">Initiation factor</keyword>
<dbReference type="Proteomes" id="UP001497392">
    <property type="component" value="Unassembled WGS sequence"/>
</dbReference>
<feature type="compositionally biased region" description="Low complexity" evidence="6">
    <location>
        <begin position="917"/>
        <end position="937"/>
    </location>
</feature>
<dbReference type="Gene3D" id="4.10.860.10">
    <property type="entry name" value="UVR domain"/>
    <property type="match status" value="1"/>
</dbReference>
<dbReference type="Pfam" id="PF01399">
    <property type="entry name" value="PCI"/>
    <property type="match status" value="1"/>
</dbReference>
<evidence type="ECO:0000259" key="7">
    <source>
        <dbReference type="PROSITE" id="PS50250"/>
    </source>
</evidence>
<feature type="region of interest" description="Disordered" evidence="6">
    <location>
        <begin position="813"/>
        <end position="1028"/>
    </location>
</feature>
<comment type="similarity">
    <text evidence="5">Belongs to the eIF-3 subunit A family.</text>
</comment>
<evidence type="ECO:0000313" key="8">
    <source>
        <dbReference type="EMBL" id="CAL5229496.1"/>
    </source>
</evidence>
<accession>A0ABP1GFH9</accession>
<evidence type="ECO:0000313" key="9">
    <source>
        <dbReference type="Proteomes" id="UP001497392"/>
    </source>
</evidence>
<comment type="subunit">
    <text evidence="5">Component of the eukaryotic translation initiation factor 3 (eIF-3) complex.</text>
</comment>
<evidence type="ECO:0000256" key="5">
    <source>
        <dbReference type="HAMAP-Rule" id="MF_03000"/>
    </source>
</evidence>
<keyword evidence="5" id="KW-0175">Coiled coil</keyword>
<evidence type="ECO:0000256" key="1">
    <source>
        <dbReference type="ARBA" id="ARBA00022490"/>
    </source>
</evidence>
<evidence type="ECO:0000256" key="2">
    <source>
        <dbReference type="ARBA" id="ARBA00022540"/>
    </source>
</evidence>
<keyword evidence="4 5" id="KW-0648">Protein biosynthesis</keyword>
<evidence type="ECO:0000256" key="6">
    <source>
        <dbReference type="SAM" id="MobiDB-lite"/>
    </source>
</evidence>
<dbReference type="PANTHER" id="PTHR14005:SF0">
    <property type="entry name" value="EUKARYOTIC TRANSLATION INITIATION FACTOR 3 SUBUNIT A"/>
    <property type="match status" value="1"/>
</dbReference>
<protein>
    <recommendedName>
        <fullName evidence="5">Eukaryotic translation initiation factor 3 subunit A</fullName>
        <shortName evidence="5">eIF3a</shortName>
    </recommendedName>
    <alternativeName>
        <fullName evidence="5">Eukaryotic translation initiation factor 3 subunit 10</fullName>
    </alternativeName>
</protein>
<dbReference type="InterPro" id="IPR000717">
    <property type="entry name" value="PCI_dom"/>
</dbReference>